<dbReference type="AlphaFoldDB" id="F7T6K2"/>
<gene>
    <name evidence="1" type="ORF">AXXA_22960</name>
</gene>
<protein>
    <submittedName>
        <fullName evidence="1">Uncharacterized protein</fullName>
    </submittedName>
</protein>
<sequence>MCTLLSLLDAGLVSKMLELIARLELRILFAFQHRVHHGLECASCSAECFGRQEYGAAISGEFQRSHRFSFVFLAPEIVVNHCKATTIRLEKIGRSTRYRKKTMRS</sequence>
<dbReference type="HOGENOM" id="CLU_2230552_0_0_4"/>
<accession>F7T6K2</accession>
<comment type="caution">
    <text evidence="1">The sequence shown here is derived from an EMBL/GenBank/DDBJ whole genome shotgun (WGS) entry which is preliminary data.</text>
</comment>
<dbReference type="EMBL" id="AFRQ01000099">
    <property type="protein sequence ID" value="EGP44054.1"/>
    <property type="molecule type" value="Genomic_DNA"/>
</dbReference>
<evidence type="ECO:0000313" key="2">
    <source>
        <dbReference type="Proteomes" id="UP000004853"/>
    </source>
</evidence>
<dbReference type="Proteomes" id="UP000004853">
    <property type="component" value="Unassembled WGS sequence"/>
</dbReference>
<name>F7T6K2_9BURK</name>
<reference evidence="1 2" key="1">
    <citation type="submission" date="2011-06" db="EMBL/GenBank/DDBJ databases">
        <authorList>
            <person name="Bador J."/>
            <person name="Amoureux L."/>
            <person name="Neuwirth C."/>
        </authorList>
    </citation>
    <scope>NUCLEOTIDE SEQUENCE [LARGE SCALE GENOMIC DNA]</scope>
    <source>
        <strain evidence="1 2">AXX-A</strain>
    </source>
</reference>
<organism evidence="1 2">
    <name type="scientific">Achromobacter insuavis AXX-A</name>
    <dbReference type="NCBI Taxonomy" id="1003200"/>
    <lineage>
        <taxon>Bacteria</taxon>
        <taxon>Pseudomonadati</taxon>
        <taxon>Pseudomonadota</taxon>
        <taxon>Betaproteobacteria</taxon>
        <taxon>Burkholderiales</taxon>
        <taxon>Alcaligenaceae</taxon>
        <taxon>Achromobacter</taxon>
    </lineage>
</organism>
<proteinExistence type="predicted"/>
<evidence type="ECO:0000313" key="1">
    <source>
        <dbReference type="EMBL" id="EGP44054.1"/>
    </source>
</evidence>